<feature type="binding site" evidence="7">
    <location>
        <position position="80"/>
    </location>
    <ligand>
        <name>Zn(2+)</name>
        <dbReference type="ChEBI" id="CHEBI:29105"/>
        <note>catalytic</note>
    </ligand>
</feature>
<feature type="binding site" evidence="7">
    <location>
        <position position="47"/>
    </location>
    <ligand>
        <name>Zn(2+)</name>
        <dbReference type="ChEBI" id="CHEBI:29105"/>
        <note>catalytic</note>
    </ligand>
</feature>
<dbReference type="GO" id="GO:0052717">
    <property type="term" value="F:tRNA-specific adenosine-34 deaminase activity"/>
    <property type="evidence" value="ECO:0007669"/>
    <property type="project" value="UniProtKB-UniRule"/>
</dbReference>
<evidence type="ECO:0000313" key="9">
    <source>
        <dbReference type="EMBL" id="HFK98907.1"/>
    </source>
</evidence>
<evidence type="ECO:0000256" key="1">
    <source>
        <dbReference type="ARBA" id="ARBA00010669"/>
    </source>
</evidence>
<comment type="similarity">
    <text evidence="1">Belongs to the cytidine and deoxycytidylate deaminase family. ADAT2 subfamily.</text>
</comment>
<evidence type="ECO:0000256" key="6">
    <source>
        <dbReference type="ARBA" id="ARBA00048045"/>
    </source>
</evidence>
<sequence length="157" mass="17121">MGLSLEEADRAAERGEVPVGAVLVGWDGSVWARAHNLTVTERDPTAHAEMVALRRAAALLRNHRLPGTVLYVTLEPCAMCVGALIHARVDLLVFGAPDPKSGAAGGVVDLTMPGLFPHTLQVLGGIRAEEGAQRLARFFQQRRRCRRRMRGEVPKWP</sequence>
<dbReference type="PROSITE" id="PS51747">
    <property type="entry name" value="CYT_DCMP_DEAMINASES_2"/>
    <property type="match status" value="1"/>
</dbReference>
<comment type="catalytic activity">
    <reaction evidence="6 7">
        <text>adenosine(34) in tRNA + H2O + H(+) = inosine(34) in tRNA + NH4(+)</text>
        <dbReference type="Rhea" id="RHEA:43168"/>
        <dbReference type="Rhea" id="RHEA-COMP:10373"/>
        <dbReference type="Rhea" id="RHEA-COMP:10374"/>
        <dbReference type="ChEBI" id="CHEBI:15377"/>
        <dbReference type="ChEBI" id="CHEBI:15378"/>
        <dbReference type="ChEBI" id="CHEBI:28938"/>
        <dbReference type="ChEBI" id="CHEBI:74411"/>
        <dbReference type="ChEBI" id="CHEBI:82852"/>
        <dbReference type="EC" id="3.5.4.33"/>
    </reaction>
</comment>
<evidence type="ECO:0000256" key="5">
    <source>
        <dbReference type="ARBA" id="ARBA00022833"/>
    </source>
</evidence>
<reference evidence="9" key="1">
    <citation type="journal article" date="2020" name="mSystems">
        <title>Genome- and Community-Level Interaction Insights into Carbon Utilization and Element Cycling Functions of Hydrothermarchaeota in Hydrothermal Sediment.</title>
        <authorList>
            <person name="Zhou Z."/>
            <person name="Liu Y."/>
            <person name="Xu W."/>
            <person name="Pan J."/>
            <person name="Luo Z.H."/>
            <person name="Li M."/>
        </authorList>
    </citation>
    <scope>NUCLEOTIDE SEQUENCE [LARGE SCALE GENOMIC DNA]</scope>
    <source>
        <strain evidence="9">SpSt-456</strain>
    </source>
</reference>
<proteinExistence type="inferred from homology"/>
<protein>
    <recommendedName>
        <fullName evidence="7">tRNA-specific adenosine deaminase</fullName>
        <ecNumber evidence="7">3.5.4.33</ecNumber>
    </recommendedName>
</protein>
<keyword evidence="3 7" id="KW-0479">Metal-binding</keyword>
<dbReference type="CDD" id="cd01285">
    <property type="entry name" value="nucleoside_deaminase"/>
    <property type="match status" value="1"/>
</dbReference>
<dbReference type="PROSITE" id="PS00903">
    <property type="entry name" value="CYT_DCMP_DEAMINASES_1"/>
    <property type="match status" value="1"/>
</dbReference>
<feature type="domain" description="CMP/dCMP-type deaminase" evidence="8">
    <location>
        <begin position="1"/>
        <end position="123"/>
    </location>
</feature>
<evidence type="ECO:0000256" key="2">
    <source>
        <dbReference type="ARBA" id="ARBA00022694"/>
    </source>
</evidence>
<dbReference type="InterPro" id="IPR016193">
    <property type="entry name" value="Cytidine_deaminase-like"/>
</dbReference>
<comment type="function">
    <text evidence="7">Catalyzes the deamination of adenosine to inosine at the wobble position 34 of tRNA(Arg2).</text>
</comment>
<comment type="subunit">
    <text evidence="7">Homodimer.</text>
</comment>
<comment type="cofactor">
    <cofactor evidence="7">
        <name>Zn(2+)</name>
        <dbReference type="ChEBI" id="CHEBI:29105"/>
    </cofactor>
    <text evidence="7">Binds 1 zinc ion per subunit.</text>
</comment>
<dbReference type="Pfam" id="PF00383">
    <property type="entry name" value="dCMP_cyt_deam_1"/>
    <property type="match status" value="1"/>
</dbReference>
<dbReference type="EC" id="3.5.4.33" evidence="7"/>
<gene>
    <name evidence="7" type="primary">tadA</name>
    <name evidence="9" type="ORF">ENS06_16465</name>
</gene>
<name>A0A832A6W8_9BACT</name>
<evidence type="ECO:0000259" key="8">
    <source>
        <dbReference type="PROSITE" id="PS51747"/>
    </source>
</evidence>
<dbReference type="NCBIfam" id="NF008113">
    <property type="entry name" value="PRK10860.1"/>
    <property type="match status" value="1"/>
</dbReference>
<dbReference type="EMBL" id="DSTK01000044">
    <property type="protein sequence ID" value="HFK98907.1"/>
    <property type="molecule type" value="Genomic_DNA"/>
</dbReference>
<dbReference type="AlphaFoldDB" id="A0A832A6W8"/>
<feature type="active site" description="Proton donor" evidence="7">
    <location>
        <position position="49"/>
    </location>
</feature>
<dbReference type="SUPFAM" id="SSF53927">
    <property type="entry name" value="Cytidine deaminase-like"/>
    <property type="match status" value="1"/>
</dbReference>
<keyword evidence="2 7" id="KW-0819">tRNA processing</keyword>
<dbReference type="GO" id="GO:0002100">
    <property type="term" value="P:tRNA wobble adenosine to inosine editing"/>
    <property type="evidence" value="ECO:0007669"/>
    <property type="project" value="UniProtKB-UniRule"/>
</dbReference>
<keyword evidence="5 7" id="KW-0862">Zinc</keyword>
<dbReference type="HAMAP" id="MF_00972">
    <property type="entry name" value="tRNA_aden_deaminase"/>
    <property type="match status" value="1"/>
</dbReference>
<dbReference type="PANTHER" id="PTHR11079">
    <property type="entry name" value="CYTOSINE DEAMINASE FAMILY MEMBER"/>
    <property type="match status" value="1"/>
</dbReference>
<dbReference type="InterPro" id="IPR028883">
    <property type="entry name" value="tRNA_aden_deaminase"/>
</dbReference>
<dbReference type="Gene3D" id="3.40.140.10">
    <property type="entry name" value="Cytidine Deaminase, domain 2"/>
    <property type="match status" value="1"/>
</dbReference>
<dbReference type="InterPro" id="IPR002125">
    <property type="entry name" value="CMP_dCMP_dom"/>
</dbReference>
<dbReference type="PANTHER" id="PTHR11079:SF179">
    <property type="entry name" value="TRNA(ADENINE(34)) DEAMINASE, CHLOROPLASTIC"/>
    <property type="match status" value="1"/>
</dbReference>
<feature type="binding site" evidence="7">
    <location>
        <position position="77"/>
    </location>
    <ligand>
        <name>Zn(2+)</name>
        <dbReference type="ChEBI" id="CHEBI:29105"/>
        <note>catalytic</note>
    </ligand>
</feature>
<organism evidence="9">
    <name type="scientific">Desulfacinum infernum</name>
    <dbReference type="NCBI Taxonomy" id="35837"/>
    <lineage>
        <taxon>Bacteria</taxon>
        <taxon>Pseudomonadati</taxon>
        <taxon>Thermodesulfobacteriota</taxon>
        <taxon>Syntrophobacteria</taxon>
        <taxon>Syntrophobacterales</taxon>
        <taxon>Syntrophobacteraceae</taxon>
        <taxon>Desulfacinum</taxon>
    </lineage>
</organism>
<dbReference type="GO" id="GO:0008270">
    <property type="term" value="F:zinc ion binding"/>
    <property type="evidence" value="ECO:0007669"/>
    <property type="project" value="UniProtKB-UniRule"/>
</dbReference>
<keyword evidence="4 7" id="KW-0378">Hydrolase</keyword>
<evidence type="ECO:0000256" key="4">
    <source>
        <dbReference type="ARBA" id="ARBA00022801"/>
    </source>
</evidence>
<evidence type="ECO:0000256" key="3">
    <source>
        <dbReference type="ARBA" id="ARBA00022723"/>
    </source>
</evidence>
<dbReference type="InterPro" id="IPR016192">
    <property type="entry name" value="APOBEC/CMP_deaminase_Zn-bd"/>
</dbReference>
<accession>A0A832A6W8</accession>
<evidence type="ECO:0000256" key="7">
    <source>
        <dbReference type="HAMAP-Rule" id="MF_00972"/>
    </source>
</evidence>
<comment type="caution">
    <text evidence="9">The sequence shown here is derived from an EMBL/GenBank/DDBJ whole genome shotgun (WGS) entry which is preliminary data.</text>
</comment>